<dbReference type="Proteomes" id="UP000790709">
    <property type="component" value="Unassembled WGS sequence"/>
</dbReference>
<evidence type="ECO:0000313" key="1">
    <source>
        <dbReference type="EMBL" id="KAH7927547.1"/>
    </source>
</evidence>
<reference evidence="1" key="1">
    <citation type="journal article" date="2021" name="New Phytol.">
        <title>Evolutionary innovations through gain and loss of genes in the ectomycorrhizal Boletales.</title>
        <authorList>
            <person name="Wu G."/>
            <person name="Miyauchi S."/>
            <person name="Morin E."/>
            <person name="Kuo A."/>
            <person name="Drula E."/>
            <person name="Varga T."/>
            <person name="Kohler A."/>
            <person name="Feng B."/>
            <person name="Cao Y."/>
            <person name="Lipzen A."/>
            <person name="Daum C."/>
            <person name="Hundley H."/>
            <person name="Pangilinan J."/>
            <person name="Johnson J."/>
            <person name="Barry K."/>
            <person name="LaButti K."/>
            <person name="Ng V."/>
            <person name="Ahrendt S."/>
            <person name="Min B."/>
            <person name="Choi I.G."/>
            <person name="Park H."/>
            <person name="Plett J.M."/>
            <person name="Magnuson J."/>
            <person name="Spatafora J.W."/>
            <person name="Nagy L.G."/>
            <person name="Henrissat B."/>
            <person name="Grigoriev I.V."/>
            <person name="Yang Z.L."/>
            <person name="Xu J."/>
            <person name="Martin F.M."/>
        </authorList>
    </citation>
    <scope>NUCLEOTIDE SEQUENCE</scope>
    <source>
        <strain evidence="1">KUC20120723A-06</strain>
    </source>
</reference>
<keyword evidence="2" id="KW-1185">Reference proteome</keyword>
<gene>
    <name evidence="1" type="ORF">BV22DRAFT_273567</name>
</gene>
<comment type="caution">
    <text evidence="1">The sequence shown here is derived from an EMBL/GenBank/DDBJ whole genome shotgun (WGS) entry which is preliminary data.</text>
</comment>
<organism evidence="1 2">
    <name type="scientific">Leucogyrophana mollusca</name>
    <dbReference type="NCBI Taxonomy" id="85980"/>
    <lineage>
        <taxon>Eukaryota</taxon>
        <taxon>Fungi</taxon>
        <taxon>Dikarya</taxon>
        <taxon>Basidiomycota</taxon>
        <taxon>Agaricomycotina</taxon>
        <taxon>Agaricomycetes</taxon>
        <taxon>Agaricomycetidae</taxon>
        <taxon>Boletales</taxon>
        <taxon>Boletales incertae sedis</taxon>
        <taxon>Leucogyrophana</taxon>
    </lineage>
</organism>
<protein>
    <submittedName>
        <fullName evidence="1">Uncharacterized protein</fullName>
    </submittedName>
</protein>
<evidence type="ECO:0000313" key="2">
    <source>
        <dbReference type="Proteomes" id="UP000790709"/>
    </source>
</evidence>
<name>A0ACB8BQ27_9AGAM</name>
<sequence>MPTEASVLALYLSFRPCGAQTRRKSSLIRSGFASELYESRTGTRCISPTYHTFLTFVRAGLHNLTCGFFRHDKGCIILGKAPQDLVDRSHDNS</sequence>
<accession>A0ACB8BQ27</accession>
<dbReference type="EMBL" id="MU266365">
    <property type="protein sequence ID" value="KAH7927547.1"/>
    <property type="molecule type" value="Genomic_DNA"/>
</dbReference>
<proteinExistence type="predicted"/>